<dbReference type="Pfam" id="PF02254">
    <property type="entry name" value="TrkA_N"/>
    <property type="match status" value="1"/>
</dbReference>
<dbReference type="InterPro" id="IPR036291">
    <property type="entry name" value="NAD(P)-bd_dom_sf"/>
</dbReference>
<evidence type="ECO:0000256" key="8">
    <source>
        <dbReference type="ARBA" id="ARBA00023136"/>
    </source>
</evidence>
<dbReference type="Pfam" id="PF00999">
    <property type="entry name" value="Na_H_Exchanger"/>
    <property type="match status" value="1"/>
</dbReference>
<reference evidence="12" key="2">
    <citation type="submission" date="2021-09" db="EMBL/GenBank/DDBJ databases">
        <authorList>
            <person name="Gilroy R."/>
        </authorList>
    </citation>
    <scope>NUCLEOTIDE SEQUENCE</scope>
    <source>
        <strain evidence="12">CHK171-7178</strain>
    </source>
</reference>
<feature type="transmembrane region" description="Helical" evidence="9">
    <location>
        <begin position="182"/>
        <end position="206"/>
    </location>
</feature>
<evidence type="ECO:0000256" key="4">
    <source>
        <dbReference type="ARBA" id="ARBA00022475"/>
    </source>
</evidence>
<gene>
    <name evidence="12" type="ORF">K8V56_18750</name>
</gene>
<keyword evidence="4" id="KW-1003">Cell membrane</keyword>
<dbReference type="SUPFAM" id="SSF51735">
    <property type="entry name" value="NAD(P)-binding Rossmann-fold domains"/>
    <property type="match status" value="1"/>
</dbReference>
<feature type="transmembrane region" description="Helical" evidence="9">
    <location>
        <begin position="150"/>
        <end position="170"/>
    </location>
</feature>
<dbReference type="Gene3D" id="3.40.50.720">
    <property type="entry name" value="NAD(P)-binding Rossmann-like Domain"/>
    <property type="match status" value="1"/>
</dbReference>
<feature type="transmembrane region" description="Helical" evidence="9">
    <location>
        <begin position="6"/>
        <end position="24"/>
    </location>
</feature>
<feature type="transmembrane region" description="Helical" evidence="9">
    <location>
        <begin position="218"/>
        <end position="235"/>
    </location>
</feature>
<feature type="transmembrane region" description="Helical" evidence="9">
    <location>
        <begin position="31"/>
        <end position="48"/>
    </location>
</feature>
<reference evidence="12" key="1">
    <citation type="journal article" date="2021" name="PeerJ">
        <title>Extensive microbial diversity within the chicken gut microbiome revealed by metagenomics and culture.</title>
        <authorList>
            <person name="Gilroy R."/>
            <person name="Ravi A."/>
            <person name="Getino M."/>
            <person name="Pursley I."/>
            <person name="Horton D.L."/>
            <person name="Alikhan N.F."/>
            <person name="Baker D."/>
            <person name="Gharbi K."/>
            <person name="Hall N."/>
            <person name="Watson M."/>
            <person name="Adriaenssens E.M."/>
            <person name="Foster-Nyarko E."/>
            <person name="Jarju S."/>
            <person name="Secka A."/>
            <person name="Antonio M."/>
            <person name="Oren A."/>
            <person name="Chaudhuri R.R."/>
            <person name="La Ragione R."/>
            <person name="Hildebrand F."/>
            <person name="Pallen M.J."/>
        </authorList>
    </citation>
    <scope>NUCLEOTIDE SEQUENCE</scope>
    <source>
        <strain evidence="12">CHK171-7178</strain>
    </source>
</reference>
<evidence type="ECO:0000256" key="5">
    <source>
        <dbReference type="ARBA" id="ARBA00022692"/>
    </source>
</evidence>
<accession>A0A921G533</accession>
<comment type="subcellular location">
    <subcellularLocation>
        <location evidence="1">Cell membrane</location>
        <topology evidence="1">Multi-pass membrane protein</topology>
    </subcellularLocation>
</comment>
<feature type="transmembrane region" description="Helical" evidence="9">
    <location>
        <begin position="368"/>
        <end position="389"/>
    </location>
</feature>
<dbReference type="GO" id="GO:1902600">
    <property type="term" value="P:proton transmembrane transport"/>
    <property type="evidence" value="ECO:0007669"/>
    <property type="project" value="InterPro"/>
</dbReference>
<name>A0A921G533_SPOPS</name>
<evidence type="ECO:0000256" key="7">
    <source>
        <dbReference type="ARBA" id="ARBA00023065"/>
    </source>
</evidence>
<evidence type="ECO:0000256" key="6">
    <source>
        <dbReference type="ARBA" id="ARBA00022989"/>
    </source>
</evidence>
<feature type="transmembrane region" description="Helical" evidence="9">
    <location>
        <begin position="333"/>
        <end position="356"/>
    </location>
</feature>
<dbReference type="GO" id="GO:0006813">
    <property type="term" value="P:potassium ion transport"/>
    <property type="evidence" value="ECO:0007669"/>
    <property type="project" value="InterPro"/>
</dbReference>
<evidence type="ECO:0000256" key="9">
    <source>
        <dbReference type="SAM" id="Phobius"/>
    </source>
</evidence>
<organism evidence="12 13">
    <name type="scientific">Sporosarcina psychrophila</name>
    <name type="common">Bacillus psychrophilus</name>
    <dbReference type="NCBI Taxonomy" id="1476"/>
    <lineage>
        <taxon>Bacteria</taxon>
        <taxon>Bacillati</taxon>
        <taxon>Bacillota</taxon>
        <taxon>Bacilli</taxon>
        <taxon>Bacillales</taxon>
        <taxon>Caryophanaceae</taxon>
        <taxon>Sporosarcina</taxon>
    </lineage>
</organism>
<dbReference type="PANTHER" id="PTHR32507">
    <property type="entry name" value="NA(+)/H(+) ANTIPORTER 1"/>
    <property type="match status" value="1"/>
</dbReference>
<keyword evidence="3" id="KW-0050">Antiport</keyword>
<feature type="domain" description="RCK N-terminal" evidence="11">
    <location>
        <begin position="402"/>
        <end position="481"/>
    </location>
</feature>
<feature type="transmembrane region" description="Helical" evidence="9">
    <location>
        <begin position="60"/>
        <end position="77"/>
    </location>
</feature>
<feature type="transmembrane region" description="Helical" evidence="9">
    <location>
        <begin position="241"/>
        <end position="259"/>
    </location>
</feature>
<dbReference type="GO" id="GO:0015297">
    <property type="term" value="F:antiporter activity"/>
    <property type="evidence" value="ECO:0007669"/>
    <property type="project" value="UniProtKB-KW"/>
</dbReference>
<feature type="transmembrane region" description="Helical" evidence="9">
    <location>
        <begin position="301"/>
        <end position="321"/>
    </location>
</feature>
<feature type="transmembrane region" description="Helical" evidence="9">
    <location>
        <begin position="89"/>
        <end position="110"/>
    </location>
</feature>
<dbReference type="InterPro" id="IPR038770">
    <property type="entry name" value="Na+/solute_symporter_sf"/>
</dbReference>
<dbReference type="GO" id="GO:0005886">
    <property type="term" value="C:plasma membrane"/>
    <property type="evidence" value="ECO:0007669"/>
    <property type="project" value="UniProtKB-SubCell"/>
</dbReference>
<keyword evidence="8 9" id="KW-0472">Membrane</keyword>
<dbReference type="PANTHER" id="PTHR32507:SF0">
    <property type="entry name" value="NA(+)_H(+) ANTIPORTER 2-RELATED"/>
    <property type="match status" value="1"/>
</dbReference>
<keyword evidence="2" id="KW-0813">Transport</keyword>
<evidence type="ECO:0000256" key="1">
    <source>
        <dbReference type="ARBA" id="ARBA00004651"/>
    </source>
</evidence>
<evidence type="ECO:0000256" key="2">
    <source>
        <dbReference type="ARBA" id="ARBA00022448"/>
    </source>
</evidence>
<feature type="transmembrane region" description="Helical" evidence="9">
    <location>
        <begin position="116"/>
        <end position="138"/>
    </location>
</feature>
<dbReference type="Proteomes" id="UP000698173">
    <property type="component" value="Unassembled WGS sequence"/>
</dbReference>
<evidence type="ECO:0000256" key="3">
    <source>
        <dbReference type="ARBA" id="ARBA00022449"/>
    </source>
</evidence>
<keyword evidence="7" id="KW-0406">Ion transport</keyword>
<dbReference type="EMBL" id="DYWT01000281">
    <property type="protein sequence ID" value="HJF33811.1"/>
    <property type="molecule type" value="Genomic_DNA"/>
</dbReference>
<keyword evidence="5 9" id="KW-0812">Transmembrane</keyword>
<feature type="domain" description="Cation/H+ exchanger transmembrane" evidence="10">
    <location>
        <begin position="13"/>
        <end position="391"/>
    </location>
</feature>
<dbReference type="AlphaFoldDB" id="A0A921G533"/>
<protein>
    <submittedName>
        <fullName evidence="12">Cation:proton antiporter</fullName>
    </submittedName>
</protein>
<evidence type="ECO:0000259" key="11">
    <source>
        <dbReference type="Pfam" id="PF02254"/>
    </source>
</evidence>
<proteinExistence type="predicted"/>
<evidence type="ECO:0000313" key="13">
    <source>
        <dbReference type="Proteomes" id="UP000698173"/>
    </source>
</evidence>
<keyword evidence="6 9" id="KW-1133">Transmembrane helix</keyword>
<dbReference type="InterPro" id="IPR003148">
    <property type="entry name" value="RCK_N"/>
</dbReference>
<dbReference type="Gene3D" id="1.20.1530.20">
    <property type="match status" value="1"/>
</dbReference>
<sequence length="641" mass="70588">MFDSLLFDLMLVVLIGILSQWAAWKFRMPAIVVMSVAGLLVGPIFGFINPKESMGELFSPIITFAVAIILFEGSLNLDFKEIKGFSKPIARIVTIGAFIAWIAGALAAHYLAGLSWAVAFVIGGLFIVTGPTVILPLLRQAKLKPRPAAILKWESIVVDPFGALLAVFAFEFIKFLNSQVTLSALLLFFAASIFAVLLGWGAARAIGSAFERGSIPEFLKAPVLFAVVLFTFVFADEIMHETGLLAVTAMGMTMANMRLTSMHDIRQFKENISVLLISGIFVMLTASLNPRILIEIFNPNIIIYVLAMLFIVRPLSIWLSTINTELNIREKILIGWIAPRGIVALTVSGYFATILLDNGYKDAELLTALTFALVFSTVVLHGFSISFIAKKLNLTTTDESGVLLVGSSRFAAVLAQSVKETGNDVLLIDQSWAGLSHARKLGLNNYVGDILSEQIDYHLDLTPYRYILAMTKTDTYNAHICSDFAPDLGSDNLYQTVFHVGKEVDGFTLTGGQSLFSPAISIYDLEERMNAGHVIRKTLITKQYSYTQYLRERDDKSILLYILRTDGKIEFFTPEIEPQASAGDAIIALASPVKTIERVKERLNGENGQTTIPYEQVEDLFIRDEKTEKPVIPGDAPLSAK</sequence>
<evidence type="ECO:0000313" key="12">
    <source>
        <dbReference type="EMBL" id="HJF33811.1"/>
    </source>
</evidence>
<comment type="caution">
    <text evidence="12">The sequence shown here is derived from an EMBL/GenBank/DDBJ whole genome shotgun (WGS) entry which is preliminary data.</text>
</comment>
<evidence type="ECO:0000259" key="10">
    <source>
        <dbReference type="Pfam" id="PF00999"/>
    </source>
</evidence>
<dbReference type="InterPro" id="IPR006153">
    <property type="entry name" value="Cation/H_exchanger_TM"/>
</dbReference>
<feature type="transmembrane region" description="Helical" evidence="9">
    <location>
        <begin position="271"/>
        <end position="289"/>
    </location>
</feature>